<gene>
    <name evidence="2" type="ORF">CJ199_00045</name>
</gene>
<dbReference type="EMBL" id="PNHK01000001">
    <property type="protein sequence ID" value="PMD05847.1"/>
    <property type="molecule type" value="Genomic_DNA"/>
</dbReference>
<protein>
    <submittedName>
        <fullName evidence="2">DUF2017 domain-containing protein</fullName>
    </submittedName>
</protein>
<dbReference type="Pfam" id="PF09438">
    <property type="entry name" value="DUF2017"/>
    <property type="match status" value="1"/>
</dbReference>
<sequence length="202" mass="22344">MKITPGIRSTAIIELEPVERRILSGLFSDAAELLDDGAETEADELAKLVGMSSGERPTDPAVLRLLPDVDAEDAERAAEFRRLTERDIRESKLANLRTALFTLSRSGRTELTEEQTRSWATALGDVRLILATRLGIATDADLEYLLEAIDEQPESTVMTVHVYELLTWAQDRITSILLETLPDLGEDDEDGDNDLGNEGPQH</sequence>
<feature type="compositionally biased region" description="Acidic residues" evidence="1">
    <location>
        <begin position="184"/>
        <end position="195"/>
    </location>
</feature>
<accession>A0A2N6VP20</accession>
<dbReference type="AlphaFoldDB" id="A0A2N6VP20"/>
<dbReference type="InterPro" id="IPR018561">
    <property type="entry name" value="AosR"/>
</dbReference>
<evidence type="ECO:0000256" key="1">
    <source>
        <dbReference type="SAM" id="MobiDB-lite"/>
    </source>
</evidence>
<dbReference type="RefSeq" id="WP_102237506.1">
    <property type="nucleotide sequence ID" value="NZ_BAAAIM010000001.1"/>
</dbReference>
<dbReference type="OrthoDB" id="3268479at2"/>
<reference evidence="2 3" key="1">
    <citation type="submission" date="2017-09" db="EMBL/GenBank/DDBJ databases">
        <title>Bacterial strain isolated from the female urinary microbiota.</title>
        <authorList>
            <person name="Thomas-White K."/>
            <person name="Kumar N."/>
            <person name="Forster S."/>
            <person name="Putonti C."/>
            <person name="Lawley T."/>
            <person name="Wolfe A.J."/>
        </authorList>
    </citation>
    <scope>NUCLEOTIDE SEQUENCE [LARGE SCALE GENOMIC DNA]</scope>
    <source>
        <strain evidence="2 3">UMB1301</strain>
    </source>
</reference>
<evidence type="ECO:0000313" key="2">
    <source>
        <dbReference type="EMBL" id="PMD05847.1"/>
    </source>
</evidence>
<feature type="region of interest" description="Disordered" evidence="1">
    <location>
        <begin position="183"/>
        <end position="202"/>
    </location>
</feature>
<organism evidence="2 3">
    <name type="scientific">Brevibacterium paucivorans</name>
    <dbReference type="NCBI Taxonomy" id="170994"/>
    <lineage>
        <taxon>Bacteria</taxon>
        <taxon>Bacillati</taxon>
        <taxon>Actinomycetota</taxon>
        <taxon>Actinomycetes</taxon>
        <taxon>Micrococcales</taxon>
        <taxon>Brevibacteriaceae</taxon>
        <taxon>Brevibacterium</taxon>
    </lineage>
</organism>
<comment type="caution">
    <text evidence="2">The sequence shown here is derived from an EMBL/GenBank/DDBJ whole genome shotgun (WGS) entry which is preliminary data.</text>
</comment>
<name>A0A2N6VP20_9MICO</name>
<dbReference type="Proteomes" id="UP000235598">
    <property type="component" value="Unassembled WGS sequence"/>
</dbReference>
<proteinExistence type="predicted"/>
<evidence type="ECO:0000313" key="3">
    <source>
        <dbReference type="Proteomes" id="UP000235598"/>
    </source>
</evidence>